<dbReference type="InterPro" id="IPR045095">
    <property type="entry name" value="ACDP"/>
</dbReference>
<evidence type="ECO:0000259" key="4">
    <source>
        <dbReference type="PROSITE" id="PS51846"/>
    </source>
</evidence>
<gene>
    <name evidence="5" type="ORF">CEUSTIGMA_g6845.t1</name>
</gene>
<dbReference type="GO" id="GO:0030026">
    <property type="term" value="P:intracellular manganese ion homeostasis"/>
    <property type="evidence" value="ECO:0007669"/>
    <property type="project" value="TreeGrafter"/>
</dbReference>
<keyword evidence="2 3" id="KW-1133">Transmembrane helix</keyword>
<feature type="domain" description="CNNM transmembrane" evidence="4">
    <location>
        <begin position="1"/>
        <end position="153"/>
    </location>
</feature>
<dbReference type="InterPro" id="IPR046342">
    <property type="entry name" value="CBS_dom_sf"/>
</dbReference>
<name>A0A250X8K3_9CHLO</name>
<dbReference type="Proteomes" id="UP000232323">
    <property type="component" value="Unassembled WGS sequence"/>
</dbReference>
<dbReference type="Pfam" id="PF01595">
    <property type="entry name" value="CNNM"/>
    <property type="match status" value="1"/>
</dbReference>
<organism evidence="5 6">
    <name type="scientific">Chlamydomonas eustigma</name>
    <dbReference type="NCBI Taxonomy" id="1157962"/>
    <lineage>
        <taxon>Eukaryota</taxon>
        <taxon>Viridiplantae</taxon>
        <taxon>Chlorophyta</taxon>
        <taxon>core chlorophytes</taxon>
        <taxon>Chlorophyceae</taxon>
        <taxon>CS clade</taxon>
        <taxon>Chlamydomonadales</taxon>
        <taxon>Chlamydomonadaceae</taxon>
        <taxon>Chlamydomonas</taxon>
    </lineage>
</organism>
<reference evidence="5 6" key="1">
    <citation type="submission" date="2017-08" db="EMBL/GenBank/DDBJ databases">
        <title>Acidophilic green algal genome provides insights into adaptation to an acidic environment.</title>
        <authorList>
            <person name="Hirooka S."/>
            <person name="Hirose Y."/>
            <person name="Kanesaki Y."/>
            <person name="Higuchi S."/>
            <person name="Fujiwara T."/>
            <person name="Onuma R."/>
            <person name="Era A."/>
            <person name="Ohbayashi R."/>
            <person name="Uzuka A."/>
            <person name="Nozaki H."/>
            <person name="Yoshikawa H."/>
            <person name="Miyagishima S.Y."/>
        </authorList>
    </citation>
    <scope>NUCLEOTIDE SEQUENCE [LARGE SCALE GENOMIC DNA]</scope>
    <source>
        <strain evidence="5 6">NIES-2499</strain>
    </source>
</reference>
<keyword evidence="2 3" id="KW-0472">Membrane</keyword>
<evidence type="ECO:0000256" key="2">
    <source>
        <dbReference type="PROSITE-ProRule" id="PRU01193"/>
    </source>
</evidence>
<dbReference type="PROSITE" id="PS51846">
    <property type="entry name" value="CNNM"/>
    <property type="match status" value="1"/>
</dbReference>
<keyword evidence="6" id="KW-1185">Reference proteome</keyword>
<dbReference type="SUPFAM" id="SSF54631">
    <property type="entry name" value="CBS-domain pair"/>
    <property type="match status" value="1"/>
</dbReference>
<feature type="transmembrane region" description="Helical" evidence="3">
    <location>
        <begin position="59"/>
        <end position="77"/>
    </location>
</feature>
<dbReference type="GO" id="GO:0016020">
    <property type="term" value="C:membrane"/>
    <property type="evidence" value="ECO:0007669"/>
    <property type="project" value="UniProtKB-UniRule"/>
</dbReference>
<dbReference type="AlphaFoldDB" id="A0A250X8K3"/>
<accession>A0A250X8K3</accession>
<dbReference type="InterPro" id="IPR002550">
    <property type="entry name" value="CNNM"/>
</dbReference>
<dbReference type="OrthoDB" id="5353557at2759"/>
<dbReference type="PANTHER" id="PTHR12064">
    <property type="entry name" value="METAL TRANSPORTER CNNM"/>
    <property type="match status" value="1"/>
</dbReference>
<keyword evidence="1" id="KW-0677">Repeat</keyword>
<dbReference type="Gene3D" id="3.10.580.10">
    <property type="entry name" value="CBS-domain"/>
    <property type="match status" value="2"/>
</dbReference>
<dbReference type="EMBL" id="BEGY01000042">
    <property type="protein sequence ID" value="GAX79404.1"/>
    <property type="molecule type" value="Genomic_DNA"/>
</dbReference>
<evidence type="ECO:0000313" key="6">
    <source>
        <dbReference type="Proteomes" id="UP000232323"/>
    </source>
</evidence>
<comment type="caution">
    <text evidence="5">The sequence shown here is derived from an EMBL/GenBank/DDBJ whole genome shotgun (WGS) entry which is preliminary data.</text>
</comment>
<evidence type="ECO:0000313" key="5">
    <source>
        <dbReference type="EMBL" id="GAX79404.1"/>
    </source>
</evidence>
<protein>
    <recommendedName>
        <fullName evidence="4">CNNM transmembrane domain-containing protein</fullName>
    </recommendedName>
</protein>
<feature type="transmembrane region" description="Helical" evidence="3">
    <location>
        <begin position="89"/>
        <end position="109"/>
    </location>
</feature>
<keyword evidence="2 3" id="KW-0812">Transmembrane</keyword>
<evidence type="ECO:0000256" key="1">
    <source>
        <dbReference type="ARBA" id="ARBA00022737"/>
    </source>
</evidence>
<dbReference type="PANTHER" id="PTHR12064:SF97">
    <property type="entry name" value="METAL TRANSPORTER CNNM-5"/>
    <property type="match status" value="1"/>
</dbReference>
<sequence length="425" mass="46895">MDSVELEVLKRTGTEEEKRYAAIIMPVIKNQHLLLVTLLLCNAGATEALPLFLDRLADPFTAVILSVTVVLSFGEVIPQAICSRYGLMVGAYSAWFVRLLMLLTLPLSWPIAKLLDLLLGSDHSALFRRGQLKALVDVHGSTAGFGGTLTQEETLIIKGALDLTQKTAMKSMTPLDKLFMLSTEDRLDERTLHTILLSGHSRIPVFRQSNRLDIVGVILAKELVLIDPSDNKVVRDLNIRELPRLSADTPMYDMLTLFETGKSHMALLVRPKGKDLRAMRRNTTLASQRAAYKRLGSAGTASLSAYHAGLMGTTTSLGEEAKEEAIGIITIEDVIEELLQDEIVDETDMFIDNLQTSRVNASKLTGTLPPRLRAMVDKGAFTPRIGRLGMNQKLRTNWICGPFEDHELLHEEKGSVTPATEINPA</sequence>
<dbReference type="STRING" id="1157962.A0A250X8K3"/>
<proteinExistence type="predicted"/>
<evidence type="ECO:0000256" key="3">
    <source>
        <dbReference type="SAM" id="Phobius"/>
    </source>
</evidence>
<dbReference type="GO" id="GO:0005737">
    <property type="term" value="C:cytoplasm"/>
    <property type="evidence" value="ECO:0007669"/>
    <property type="project" value="TreeGrafter"/>
</dbReference>
<dbReference type="GO" id="GO:0010960">
    <property type="term" value="P:magnesium ion homeostasis"/>
    <property type="evidence" value="ECO:0007669"/>
    <property type="project" value="InterPro"/>
</dbReference>